<keyword evidence="2" id="KW-0732">Signal</keyword>
<reference evidence="3 4" key="1">
    <citation type="submission" date="2023-07" db="EMBL/GenBank/DDBJ databases">
        <title>Genomic Encyclopedia of Type Strains, Phase IV (KMG-IV): sequencing the most valuable type-strain genomes for metagenomic binning, comparative biology and taxonomic classification.</title>
        <authorList>
            <person name="Goeker M."/>
        </authorList>
    </citation>
    <scope>NUCLEOTIDE SEQUENCE [LARGE SCALE GENOMIC DNA]</scope>
    <source>
        <strain evidence="3 4">DSM 19154</strain>
    </source>
</reference>
<sequence length="47" mass="5291">MKMFSKLFILSVVLFSVVTFHSQTAFAESDPEPEPIYTPSGKVNLEK</sequence>
<comment type="caution">
    <text evidence="3">The sequence shown here is derived from an EMBL/GenBank/DDBJ whole genome shotgun (WGS) entry which is preliminary data.</text>
</comment>
<evidence type="ECO:0000313" key="3">
    <source>
        <dbReference type="EMBL" id="MDQ0207258.1"/>
    </source>
</evidence>
<name>A0ABT9YHB8_9BACI</name>
<accession>A0ABT9YHB8</accession>
<evidence type="ECO:0000256" key="1">
    <source>
        <dbReference type="SAM" id="MobiDB-lite"/>
    </source>
</evidence>
<dbReference type="RefSeq" id="WP_306982407.1">
    <property type="nucleotide sequence ID" value="NZ_JAUSUA010000002.1"/>
</dbReference>
<protein>
    <submittedName>
        <fullName evidence="3">Nitric oxide reductase large subunit</fullName>
    </submittedName>
</protein>
<gene>
    <name evidence="3" type="ORF">J2S05_002057</name>
</gene>
<evidence type="ECO:0000256" key="2">
    <source>
        <dbReference type="SAM" id="SignalP"/>
    </source>
</evidence>
<evidence type="ECO:0000313" key="4">
    <source>
        <dbReference type="Proteomes" id="UP001225034"/>
    </source>
</evidence>
<keyword evidence="4" id="KW-1185">Reference proteome</keyword>
<proteinExistence type="predicted"/>
<feature type="signal peptide" evidence="2">
    <location>
        <begin position="1"/>
        <end position="27"/>
    </location>
</feature>
<organism evidence="3 4">
    <name type="scientific">Alkalicoccobacillus murimartini</name>
    <dbReference type="NCBI Taxonomy" id="171685"/>
    <lineage>
        <taxon>Bacteria</taxon>
        <taxon>Bacillati</taxon>
        <taxon>Bacillota</taxon>
        <taxon>Bacilli</taxon>
        <taxon>Bacillales</taxon>
        <taxon>Bacillaceae</taxon>
        <taxon>Alkalicoccobacillus</taxon>
    </lineage>
</organism>
<feature type="region of interest" description="Disordered" evidence="1">
    <location>
        <begin position="28"/>
        <end position="47"/>
    </location>
</feature>
<feature type="chain" id="PRO_5047218122" evidence="2">
    <location>
        <begin position="28"/>
        <end position="47"/>
    </location>
</feature>
<dbReference type="Proteomes" id="UP001225034">
    <property type="component" value="Unassembled WGS sequence"/>
</dbReference>
<dbReference type="EMBL" id="JAUSUA010000002">
    <property type="protein sequence ID" value="MDQ0207258.1"/>
    <property type="molecule type" value="Genomic_DNA"/>
</dbReference>